<evidence type="ECO:0000313" key="2">
    <source>
        <dbReference type="Proteomes" id="UP001358586"/>
    </source>
</evidence>
<keyword evidence="2" id="KW-1185">Reference proteome</keyword>
<dbReference type="Proteomes" id="UP001358586">
    <property type="component" value="Chromosome 7"/>
</dbReference>
<sequence length="172" mass="19408">MKRLILKEARNAWEAGKKLGFSVKGDEREVVDEIMRLEVHRVPKKLLADIGYSVKLDSVEPPPLGWMKFNVVGVVMEDEVGCGEVLRDDIVVACALFFCAIEVMGSEMAEVIDIKKGLGLFIGMGWPVKVPLVNESSSHVVLEWLLERNYLLWTLRNVFIGIDCGFNQLFRV</sequence>
<organism evidence="1 2">
    <name type="scientific">Gossypium arboreum</name>
    <name type="common">Tree cotton</name>
    <name type="synonym">Gossypium nanking</name>
    <dbReference type="NCBI Taxonomy" id="29729"/>
    <lineage>
        <taxon>Eukaryota</taxon>
        <taxon>Viridiplantae</taxon>
        <taxon>Streptophyta</taxon>
        <taxon>Embryophyta</taxon>
        <taxon>Tracheophyta</taxon>
        <taxon>Spermatophyta</taxon>
        <taxon>Magnoliopsida</taxon>
        <taxon>eudicotyledons</taxon>
        <taxon>Gunneridae</taxon>
        <taxon>Pentapetalae</taxon>
        <taxon>rosids</taxon>
        <taxon>malvids</taxon>
        <taxon>Malvales</taxon>
        <taxon>Malvaceae</taxon>
        <taxon>Malvoideae</taxon>
        <taxon>Gossypium</taxon>
    </lineage>
</organism>
<protein>
    <submittedName>
        <fullName evidence="1">Uncharacterized protein</fullName>
    </submittedName>
</protein>
<reference evidence="1 2" key="1">
    <citation type="submission" date="2023-03" db="EMBL/GenBank/DDBJ databases">
        <title>WGS of Gossypium arboreum.</title>
        <authorList>
            <person name="Yu D."/>
        </authorList>
    </citation>
    <scope>NUCLEOTIDE SEQUENCE [LARGE SCALE GENOMIC DNA]</scope>
    <source>
        <tissue evidence="1">Leaf</tissue>
    </source>
</reference>
<evidence type="ECO:0000313" key="1">
    <source>
        <dbReference type="EMBL" id="KAK5819726.1"/>
    </source>
</evidence>
<name>A0ABR0PEK0_GOSAR</name>
<dbReference type="EMBL" id="JARKNE010000007">
    <property type="protein sequence ID" value="KAK5819726.1"/>
    <property type="molecule type" value="Genomic_DNA"/>
</dbReference>
<accession>A0ABR0PEK0</accession>
<gene>
    <name evidence="1" type="ORF">PVK06_024749</name>
</gene>
<comment type="caution">
    <text evidence="1">The sequence shown here is derived from an EMBL/GenBank/DDBJ whole genome shotgun (WGS) entry which is preliminary data.</text>
</comment>
<proteinExistence type="predicted"/>